<evidence type="ECO:0000256" key="1">
    <source>
        <dbReference type="SAM" id="MobiDB-lite"/>
    </source>
</evidence>
<dbReference type="OrthoDB" id="5783533at2759"/>
<protein>
    <recommendedName>
        <fullName evidence="2">Protein zer-1 homolog-like C-terminal domain-containing protein</fullName>
    </recommendedName>
</protein>
<evidence type="ECO:0000259" key="2">
    <source>
        <dbReference type="Pfam" id="PF22964"/>
    </source>
</evidence>
<proteinExistence type="predicted"/>
<accession>A0A6V7UFZ3</accession>
<evidence type="ECO:0000313" key="3">
    <source>
        <dbReference type="EMBL" id="CAD2156444.1"/>
    </source>
</evidence>
<organism evidence="3 4">
    <name type="scientific">Meloidogyne enterolobii</name>
    <name type="common">Root-knot nematode worm</name>
    <name type="synonym">Meloidogyne mayaguensis</name>
    <dbReference type="NCBI Taxonomy" id="390850"/>
    <lineage>
        <taxon>Eukaryota</taxon>
        <taxon>Metazoa</taxon>
        <taxon>Ecdysozoa</taxon>
        <taxon>Nematoda</taxon>
        <taxon>Chromadorea</taxon>
        <taxon>Rhabditida</taxon>
        <taxon>Tylenchina</taxon>
        <taxon>Tylenchomorpha</taxon>
        <taxon>Tylenchoidea</taxon>
        <taxon>Meloidogynidae</taxon>
        <taxon>Meloidogyninae</taxon>
        <taxon>Meloidogyne</taxon>
    </lineage>
</organism>
<sequence>MFLCSTVRTSNEVPINKTRFIEAAGGKAVYEKYLSHPDFGPRYFKNIRKNLANVENGIFGENDSDGEEEKENNSHCVKFQKIEFPHPDESEEEGEEEGEGEEESENEGEDDGEGENEEEEDEEVYVAITNFFLKPLELNSSDPLTQQAVASTLAFSTSIMMEETKIKMGKTGAIEKIFKLIESKISKEEYDLAMGDCLTFLWNVTAGIEENCKIFLKKCFEFLPPIIKKTEDCLNLTDKGVDKILLFMLTLKLNENKDLGEFTKEILTDISKRGRVIYQHKKMKLASDKYHIKNPIVYLILCKDNSGYLSSTAFGSPAWCFLLVDKDKKEGLLEKVRPGTMDIREVKEYGEILYSGLGRDIPRDIRRKMMKEYGL</sequence>
<dbReference type="EMBL" id="CAJEWN010000062">
    <property type="protein sequence ID" value="CAD2156444.1"/>
    <property type="molecule type" value="Genomic_DNA"/>
</dbReference>
<feature type="region of interest" description="Disordered" evidence="1">
    <location>
        <begin position="59"/>
        <end position="121"/>
    </location>
</feature>
<feature type="compositionally biased region" description="Acidic residues" evidence="1">
    <location>
        <begin position="89"/>
        <end position="121"/>
    </location>
</feature>
<reference evidence="3 4" key="1">
    <citation type="submission" date="2020-08" db="EMBL/GenBank/DDBJ databases">
        <authorList>
            <person name="Koutsovoulos G."/>
            <person name="Danchin GJ E."/>
        </authorList>
    </citation>
    <scope>NUCLEOTIDE SEQUENCE [LARGE SCALE GENOMIC DNA]</scope>
</reference>
<evidence type="ECO:0000313" key="4">
    <source>
        <dbReference type="Proteomes" id="UP000580250"/>
    </source>
</evidence>
<dbReference type="AlphaFoldDB" id="A0A6V7UFZ3"/>
<dbReference type="InterPro" id="IPR055142">
    <property type="entry name" value="ZER1-like_C"/>
</dbReference>
<name>A0A6V7UFZ3_MELEN</name>
<dbReference type="Pfam" id="PF22964">
    <property type="entry name" value="ZER1-like_2nd"/>
    <property type="match status" value="1"/>
</dbReference>
<gene>
    <name evidence="3" type="ORF">MENT_LOCUS12239</name>
</gene>
<comment type="caution">
    <text evidence="3">The sequence shown here is derived from an EMBL/GenBank/DDBJ whole genome shotgun (WGS) entry which is preliminary data.</text>
</comment>
<dbReference type="Proteomes" id="UP000580250">
    <property type="component" value="Unassembled WGS sequence"/>
</dbReference>
<feature type="domain" description="Protein zer-1 homolog-like C-terminal" evidence="2">
    <location>
        <begin position="125"/>
        <end position="218"/>
    </location>
</feature>